<evidence type="ECO:0000256" key="5">
    <source>
        <dbReference type="ARBA" id="ARBA00011261"/>
    </source>
</evidence>
<evidence type="ECO:0000256" key="17">
    <source>
        <dbReference type="SAM" id="MobiDB-lite"/>
    </source>
</evidence>
<name>A0A8C8BNH8_9STRI</name>
<accession>A0A8C8BNH8</accession>
<evidence type="ECO:0000313" key="19">
    <source>
        <dbReference type="Proteomes" id="UP000694552"/>
    </source>
</evidence>
<dbReference type="GO" id="GO:0005758">
    <property type="term" value="C:mitochondrial intermembrane space"/>
    <property type="evidence" value="ECO:0007669"/>
    <property type="project" value="UniProtKB-SubCell"/>
</dbReference>
<evidence type="ECO:0000256" key="16">
    <source>
        <dbReference type="PIRSR" id="PIRSR619342-50"/>
    </source>
</evidence>
<dbReference type="AlphaFoldDB" id="A0A8C8BNH8"/>
<evidence type="ECO:0000256" key="12">
    <source>
        <dbReference type="ARBA" id="ARBA00023136"/>
    </source>
</evidence>
<dbReference type="InterPro" id="IPR019342">
    <property type="entry name" value="NADH_UbQ_OxRdtase_FeS-su5"/>
</dbReference>
<proteinExistence type="inferred from homology"/>
<keyword evidence="12" id="KW-0472">Membrane</keyword>
<keyword evidence="9" id="KW-0999">Mitochondrion inner membrane</keyword>
<dbReference type="PANTHER" id="PTHR15224">
    <property type="entry name" value="NADH DEHYDROGENASE [UBIQUINONE] IRON-SULFUR PROTEIN 5"/>
    <property type="match status" value="1"/>
</dbReference>
<evidence type="ECO:0000256" key="10">
    <source>
        <dbReference type="ARBA" id="ARBA00022982"/>
    </source>
</evidence>
<evidence type="ECO:0000256" key="9">
    <source>
        <dbReference type="ARBA" id="ARBA00022792"/>
    </source>
</evidence>
<evidence type="ECO:0000256" key="1">
    <source>
        <dbReference type="ARBA" id="ARBA00003195"/>
    </source>
</evidence>
<evidence type="ECO:0000256" key="3">
    <source>
        <dbReference type="ARBA" id="ARBA00004637"/>
    </source>
</evidence>
<sequence length="237" mass="26055">ARDWGNWGALGGPCSVRARCAGSNGTLRGHWGGGTGSTGRTLGSPAGGAGARRPLPRAARGRRTGQGRSCRPARCRSAVKRKVGVAPAVALDGRQRREGPVKDGGGSVRRGRPRGGLSVWGQCPRGGERRAMPFWDLQRQLGIDVDRFMLRQSMPQPYGKAAACHAFEREWVECGHGLGQTRARRECQPEYEDFMECMHRTKLAARLKTILEQREKLIKEGKYTPPDYHKGKEESRP</sequence>
<comment type="similarity">
    <text evidence="4">Belongs to the complex I NDUFS5 subunit family.</text>
</comment>
<keyword evidence="19" id="KW-1185">Reference proteome</keyword>
<dbReference type="Pfam" id="PF10200">
    <property type="entry name" value="Ndufs5"/>
    <property type="match status" value="1"/>
</dbReference>
<keyword evidence="10" id="KW-0249">Electron transport</keyword>
<reference evidence="18" key="2">
    <citation type="submission" date="2025-09" db="UniProtKB">
        <authorList>
            <consortium name="Ensembl"/>
        </authorList>
    </citation>
    <scope>IDENTIFICATION</scope>
</reference>
<evidence type="ECO:0000256" key="15">
    <source>
        <dbReference type="ARBA" id="ARBA00032739"/>
    </source>
</evidence>
<feature type="region of interest" description="Disordered" evidence="17">
    <location>
        <begin position="86"/>
        <end position="118"/>
    </location>
</feature>
<reference evidence="18" key="1">
    <citation type="submission" date="2025-08" db="UniProtKB">
        <authorList>
            <consortium name="Ensembl"/>
        </authorList>
    </citation>
    <scope>IDENTIFICATION</scope>
</reference>
<keyword evidence="13 16" id="KW-1015">Disulfide bond</keyword>
<evidence type="ECO:0000256" key="2">
    <source>
        <dbReference type="ARBA" id="ARBA00004569"/>
    </source>
</evidence>
<keyword evidence="8" id="KW-0679">Respiratory chain</keyword>
<protein>
    <recommendedName>
        <fullName evidence="6">NADH dehydrogenase [ubiquinone] iron-sulfur protein 5</fullName>
    </recommendedName>
    <alternativeName>
        <fullName evidence="14">Complex I-15 kDa</fullName>
    </alternativeName>
    <alternativeName>
        <fullName evidence="15">NADH-ubiquinone oxidoreductase 15 kDa subunit</fullName>
    </alternativeName>
</protein>
<evidence type="ECO:0000256" key="14">
    <source>
        <dbReference type="ARBA" id="ARBA00031222"/>
    </source>
</evidence>
<dbReference type="PANTHER" id="PTHR15224:SF1">
    <property type="entry name" value="NADH DEHYDROGENASE [UBIQUINONE] IRON-SULFUR PROTEIN 5"/>
    <property type="match status" value="1"/>
</dbReference>
<evidence type="ECO:0000313" key="18">
    <source>
        <dbReference type="Ensembl" id="ENSOSUP00000023231.1"/>
    </source>
</evidence>
<comment type="function">
    <text evidence="1">Accessory subunit of the mitochondrial membrane respiratory chain NADH dehydrogenase (Complex I), that is believed not to be involved in catalysis. Complex I functions in the transfer of electrons from NADH to the respiratory chain. The immediate electron acceptor for the enzyme is believed to be ubiquinone.</text>
</comment>
<dbReference type="Ensembl" id="ENSOSUT00000023934.1">
    <property type="protein sequence ID" value="ENSOSUP00000023231.1"/>
    <property type="gene ID" value="ENSOSUG00000015885.1"/>
</dbReference>
<evidence type="ECO:0000256" key="4">
    <source>
        <dbReference type="ARBA" id="ARBA00007372"/>
    </source>
</evidence>
<evidence type="ECO:0000256" key="7">
    <source>
        <dbReference type="ARBA" id="ARBA00022448"/>
    </source>
</evidence>
<dbReference type="GO" id="GO:0005743">
    <property type="term" value="C:mitochondrial inner membrane"/>
    <property type="evidence" value="ECO:0007669"/>
    <property type="project" value="UniProtKB-SubCell"/>
</dbReference>
<dbReference type="CDD" id="cd24141">
    <property type="entry name" value="NDUFS5-like"/>
    <property type="match status" value="1"/>
</dbReference>
<evidence type="ECO:0000256" key="8">
    <source>
        <dbReference type="ARBA" id="ARBA00022660"/>
    </source>
</evidence>
<feature type="disulfide bond" evidence="16">
    <location>
        <begin position="174"/>
        <end position="187"/>
    </location>
</feature>
<dbReference type="Proteomes" id="UP000694552">
    <property type="component" value="Unplaced"/>
</dbReference>
<evidence type="ECO:0000256" key="11">
    <source>
        <dbReference type="ARBA" id="ARBA00023128"/>
    </source>
</evidence>
<feature type="disulfide bond" evidence="16">
    <location>
        <begin position="164"/>
        <end position="197"/>
    </location>
</feature>
<evidence type="ECO:0000256" key="13">
    <source>
        <dbReference type="ARBA" id="ARBA00023157"/>
    </source>
</evidence>
<dbReference type="GO" id="GO:0032981">
    <property type="term" value="P:mitochondrial respiratory chain complex I assembly"/>
    <property type="evidence" value="ECO:0007669"/>
    <property type="project" value="TreeGrafter"/>
</dbReference>
<evidence type="ECO:0000256" key="6">
    <source>
        <dbReference type="ARBA" id="ARBA00013482"/>
    </source>
</evidence>
<comment type="subunit">
    <text evidence="5">Mammalian complex I is composed of 45 different subunits. This is a component of the iron-sulfur (IP) fragment of the enzyme.</text>
</comment>
<keyword evidence="11" id="KW-0496">Mitochondrion</keyword>
<organism evidence="18 19">
    <name type="scientific">Otus sunia</name>
    <name type="common">Oriental scops-owl</name>
    <dbReference type="NCBI Taxonomy" id="257818"/>
    <lineage>
        <taxon>Eukaryota</taxon>
        <taxon>Metazoa</taxon>
        <taxon>Chordata</taxon>
        <taxon>Craniata</taxon>
        <taxon>Vertebrata</taxon>
        <taxon>Euteleostomi</taxon>
        <taxon>Archelosauria</taxon>
        <taxon>Archosauria</taxon>
        <taxon>Dinosauria</taxon>
        <taxon>Saurischia</taxon>
        <taxon>Theropoda</taxon>
        <taxon>Coelurosauria</taxon>
        <taxon>Aves</taxon>
        <taxon>Neognathae</taxon>
        <taxon>Neoaves</taxon>
        <taxon>Telluraves</taxon>
        <taxon>Strigiformes</taxon>
        <taxon>Strigidae</taxon>
        <taxon>Otus</taxon>
    </lineage>
</organism>
<feature type="region of interest" description="Disordered" evidence="17">
    <location>
        <begin position="26"/>
        <end position="74"/>
    </location>
</feature>
<feature type="region of interest" description="Disordered" evidence="17">
    <location>
        <begin position="218"/>
        <end position="237"/>
    </location>
</feature>
<comment type="subcellular location">
    <subcellularLocation>
        <location evidence="3">Mitochondrion inner membrane</location>
        <topology evidence="3">Peripheral membrane protein</topology>
    </subcellularLocation>
    <subcellularLocation>
        <location evidence="2">Mitochondrion intermembrane space</location>
    </subcellularLocation>
</comment>
<feature type="compositionally biased region" description="Basic residues" evidence="17">
    <location>
        <begin position="59"/>
        <end position="74"/>
    </location>
</feature>
<keyword evidence="7" id="KW-0813">Transport</keyword>